<feature type="compositionally biased region" description="Pro residues" evidence="2">
    <location>
        <begin position="373"/>
        <end position="382"/>
    </location>
</feature>
<feature type="region of interest" description="Disordered" evidence="2">
    <location>
        <begin position="365"/>
        <end position="426"/>
    </location>
</feature>
<dbReference type="GO" id="GO:0007399">
    <property type="term" value="P:nervous system development"/>
    <property type="evidence" value="ECO:0007669"/>
    <property type="project" value="UniProtKB-ARBA"/>
</dbReference>
<evidence type="ECO:0000259" key="3">
    <source>
        <dbReference type="SMART" id="SM01017"/>
    </source>
</evidence>
<dbReference type="PANTHER" id="PTHR11188">
    <property type="entry name" value="ARRESTIN DOMAIN CONTAINING PROTEIN"/>
    <property type="match status" value="1"/>
</dbReference>
<dbReference type="Ensembl" id="ENSPKIT00000010833.1">
    <property type="protein sequence ID" value="ENSPKIP00000030028.1"/>
    <property type="gene ID" value="ENSPKIG00000011042.1"/>
</dbReference>
<reference evidence="4" key="1">
    <citation type="submission" date="2025-08" db="UniProtKB">
        <authorList>
            <consortium name="Ensembl"/>
        </authorList>
    </citation>
    <scope>IDENTIFICATION</scope>
</reference>
<dbReference type="PANTHER" id="PTHR11188:SF135">
    <property type="entry name" value="ARRESTIN DOMAIN CONTAINING 3-LIKE-RELATED"/>
    <property type="match status" value="1"/>
</dbReference>
<evidence type="ECO:0000313" key="5">
    <source>
        <dbReference type="Proteomes" id="UP000261540"/>
    </source>
</evidence>
<reference evidence="4" key="2">
    <citation type="submission" date="2025-09" db="UniProtKB">
        <authorList>
            <consortium name="Ensembl"/>
        </authorList>
    </citation>
    <scope>IDENTIFICATION</scope>
</reference>
<dbReference type="STRING" id="1676925.ENSPKIP00000030028"/>
<dbReference type="InterPro" id="IPR011021">
    <property type="entry name" value="Arrestin-like_N"/>
</dbReference>
<dbReference type="Gene3D" id="2.60.40.640">
    <property type="match status" value="2"/>
</dbReference>
<proteinExistence type="inferred from homology"/>
<dbReference type="InterPro" id="IPR014756">
    <property type="entry name" value="Ig_E-set"/>
</dbReference>
<feature type="region of interest" description="Disordered" evidence="2">
    <location>
        <begin position="308"/>
        <end position="350"/>
    </location>
</feature>
<protein>
    <submittedName>
        <fullName evidence="4">Arrestin domain-containing protein 3-like</fullName>
    </submittedName>
</protein>
<dbReference type="AlphaFoldDB" id="A0A3B3SI30"/>
<dbReference type="InterPro" id="IPR014752">
    <property type="entry name" value="Arrestin-like_C"/>
</dbReference>
<accession>A0A3B3SI30</accession>
<dbReference type="SUPFAM" id="SSF81296">
    <property type="entry name" value="E set domains"/>
    <property type="match status" value="2"/>
</dbReference>
<evidence type="ECO:0000256" key="1">
    <source>
        <dbReference type="ARBA" id="ARBA00005298"/>
    </source>
</evidence>
<dbReference type="Pfam" id="PF00339">
    <property type="entry name" value="Arrestin_N"/>
    <property type="match status" value="1"/>
</dbReference>
<dbReference type="InterPro" id="IPR050357">
    <property type="entry name" value="Arrestin_domain-protein"/>
</dbReference>
<feature type="compositionally biased region" description="Low complexity" evidence="2">
    <location>
        <begin position="325"/>
        <end position="350"/>
    </location>
</feature>
<sequence>MWSPVTRITVEYDAVNEEGTFSCGDELSGRVLLLLSKDAKIKDLWVKATGQALVHWSEGSGDDQRTYSAREKYFKLKQQVAGPEKGKKVVLAAGSHVFPFTFQIPQGNMPSSFKGAHGKVEYKLEAKLSRSWRIPSKSVSMFNFVSKPEMSMAQLMSPQCDMVRKDFFLSGNVSMNATMTRMGYMQGERLKVTVEIDNSSSHKLVPKFSVSQKQSFSAGGSRTSQKEVVLKEAGKPIASRTWQTLTQELSIPQDLPVSVLNCTILRVEYKLRVFLDVPCARSPKIKFPLVVFPAESLRGLMPPSDVPQPWWAVGNGDKNQEPSQPAAGPLALHAAPGQSPAGAAAPHAGPPSALWPCLSPPPPYSTLSRLPPQSHPAAPPPYSALDQTHPGTPPLYPTLGQLPAQATPGANTVGNSPRGRVEEASH</sequence>
<dbReference type="GO" id="GO:0005737">
    <property type="term" value="C:cytoplasm"/>
    <property type="evidence" value="ECO:0007669"/>
    <property type="project" value="TreeGrafter"/>
</dbReference>
<evidence type="ECO:0000256" key="2">
    <source>
        <dbReference type="SAM" id="MobiDB-lite"/>
    </source>
</evidence>
<organism evidence="4 5">
    <name type="scientific">Paramormyrops kingsleyae</name>
    <dbReference type="NCBI Taxonomy" id="1676925"/>
    <lineage>
        <taxon>Eukaryota</taxon>
        <taxon>Metazoa</taxon>
        <taxon>Chordata</taxon>
        <taxon>Craniata</taxon>
        <taxon>Vertebrata</taxon>
        <taxon>Euteleostomi</taxon>
        <taxon>Actinopterygii</taxon>
        <taxon>Neopterygii</taxon>
        <taxon>Teleostei</taxon>
        <taxon>Osteoglossocephala</taxon>
        <taxon>Osteoglossomorpha</taxon>
        <taxon>Osteoglossiformes</taxon>
        <taxon>Mormyridae</taxon>
        <taxon>Paramormyrops</taxon>
    </lineage>
</organism>
<dbReference type="SMART" id="SM01017">
    <property type="entry name" value="Arrestin_C"/>
    <property type="match status" value="1"/>
</dbReference>
<evidence type="ECO:0000313" key="4">
    <source>
        <dbReference type="Ensembl" id="ENSPKIP00000030028.1"/>
    </source>
</evidence>
<name>A0A3B3SI30_9TELE</name>
<dbReference type="Proteomes" id="UP000261540">
    <property type="component" value="Unplaced"/>
</dbReference>
<dbReference type="GeneTree" id="ENSGT00940000164012"/>
<comment type="similarity">
    <text evidence="1">Belongs to the arrestin family.</text>
</comment>
<dbReference type="GO" id="GO:0005886">
    <property type="term" value="C:plasma membrane"/>
    <property type="evidence" value="ECO:0007669"/>
    <property type="project" value="TreeGrafter"/>
</dbReference>
<keyword evidence="5" id="KW-1185">Reference proteome</keyword>
<feature type="domain" description="Arrestin C-terminal-like" evidence="3">
    <location>
        <begin position="169"/>
        <end position="296"/>
    </location>
</feature>
<dbReference type="GO" id="GO:0015031">
    <property type="term" value="P:protein transport"/>
    <property type="evidence" value="ECO:0007669"/>
    <property type="project" value="TreeGrafter"/>
</dbReference>
<dbReference type="InterPro" id="IPR011022">
    <property type="entry name" value="Arrestin_C-like"/>
</dbReference>
<dbReference type="Pfam" id="PF02752">
    <property type="entry name" value="Arrestin_C"/>
    <property type="match status" value="1"/>
</dbReference>